<reference evidence="2" key="1">
    <citation type="submission" date="2025-08" db="UniProtKB">
        <authorList>
            <consortium name="Ensembl"/>
        </authorList>
    </citation>
    <scope>IDENTIFICATION</scope>
</reference>
<dbReference type="Pfam" id="PF15818">
    <property type="entry name" value="CCDC73"/>
    <property type="match status" value="1"/>
</dbReference>
<dbReference type="InterPro" id="IPR031650">
    <property type="entry name" value="CCDC73"/>
</dbReference>
<sequence length="146" mass="17384">NNNNNNNNNNDTFLFYLQKSVYFYSFFYSYFQDAEIRYEAQICKLVLEKQELEWQKESLQRQVDRMTNEHSESLATVKKQGKHQLSAELKDKEITSLKEELKLLQVNPPCGVSVSCFYVLSLLNSSSYIFHYMVNIRQQWEKTFHG</sequence>
<dbReference type="PANTHER" id="PTHR28660">
    <property type="entry name" value="COILED-COIL DOMAIN-CONTAINING PROTEIN 73"/>
    <property type="match status" value="1"/>
</dbReference>
<keyword evidence="1" id="KW-0175">Coiled coil</keyword>
<organism evidence="2 3">
    <name type="scientific">Astyanax mexicanus</name>
    <name type="common">Blind cave fish</name>
    <name type="synonym">Astyanax fasciatus mexicanus</name>
    <dbReference type="NCBI Taxonomy" id="7994"/>
    <lineage>
        <taxon>Eukaryota</taxon>
        <taxon>Metazoa</taxon>
        <taxon>Chordata</taxon>
        <taxon>Craniata</taxon>
        <taxon>Vertebrata</taxon>
        <taxon>Euteleostomi</taxon>
        <taxon>Actinopterygii</taxon>
        <taxon>Neopterygii</taxon>
        <taxon>Teleostei</taxon>
        <taxon>Ostariophysi</taxon>
        <taxon>Characiformes</taxon>
        <taxon>Characoidei</taxon>
        <taxon>Acestrorhamphidae</taxon>
        <taxon>Acestrorhamphinae</taxon>
        <taxon>Astyanax</taxon>
    </lineage>
</organism>
<dbReference type="Proteomes" id="UP000694621">
    <property type="component" value="Unplaced"/>
</dbReference>
<protein>
    <submittedName>
        <fullName evidence="2">Uncharacterized protein</fullName>
    </submittedName>
</protein>
<dbReference type="AlphaFoldDB" id="A0A8B9KQJ4"/>
<name>A0A8B9KQJ4_ASTMX</name>
<accession>A0A8B9KQJ4</accession>
<evidence type="ECO:0000256" key="1">
    <source>
        <dbReference type="SAM" id="Coils"/>
    </source>
</evidence>
<dbReference type="OrthoDB" id="6145717at2759"/>
<feature type="coiled-coil region" evidence="1">
    <location>
        <begin position="49"/>
        <end position="107"/>
    </location>
</feature>
<dbReference type="Ensembl" id="ENSAMXT00005043209.1">
    <property type="protein sequence ID" value="ENSAMXP00005039680.1"/>
    <property type="gene ID" value="ENSAMXG00005018693.1"/>
</dbReference>
<evidence type="ECO:0000313" key="2">
    <source>
        <dbReference type="Ensembl" id="ENSAMXP00005039680.1"/>
    </source>
</evidence>
<dbReference type="PANTHER" id="PTHR28660:SF1">
    <property type="entry name" value="COILED-COIL DOMAIN-CONTAINING PROTEIN 73"/>
    <property type="match status" value="1"/>
</dbReference>
<proteinExistence type="predicted"/>
<evidence type="ECO:0000313" key="3">
    <source>
        <dbReference type="Proteomes" id="UP000694621"/>
    </source>
</evidence>